<dbReference type="AlphaFoldDB" id="A0A0P0WNX0"/>
<organism evidence="1 2">
    <name type="scientific">Oryza sativa subsp. japonica</name>
    <name type="common">Rice</name>
    <dbReference type="NCBI Taxonomy" id="39947"/>
    <lineage>
        <taxon>Eukaryota</taxon>
        <taxon>Viridiplantae</taxon>
        <taxon>Streptophyta</taxon>
        <taxon>Embryophyta</taxon>
        <taxon>Tracheophyta</taxon>
        <taxon>Spermatophyta</taxon>
        <taxon>Magnoliopsida</taxon>
        <taxon>Liliopsida</taxon>
        <taxon>Poales</taxon>
        <taxon>Poaceae</taxon>
        <taxon>BOP clade</taxon>
        <taxon>Oryzoideae</taxon>
        <taxon>Oryzeae</taxon>
        <taxon>Oryzinae</taxon>
        <taxon>Oryza</taxon>
        <taxon>Oryza sativa</taxon>
    </lineage>
</organism>
<dbReference type="Gene3D" id="3.10.450.10">
    <property type="match status" value="1"/>
</dbReference>
<gene>
    <name evidence="1" type="ordered locus">Os05g0494200</name>
    <name evidence="1" type="ORF">OSNPB_050494200</name>
</gene>
<evidence type="ECO:0000313" key="2">
    <source>
        <dbReference type="Proteomes" id="UP000059680"/>
    </source>
</evidence>
<reference evidence="1 2" key="2">
    <citation type="journal article" date="2013" name="Plant Cell Physiol.">
        <title>Rice Annotation Project Database (RAP-DB): an integrative and interactive database for rice genomics.</title>
        <authorList>
            <person name="Sakai H."/>
            <person name="Lee S.S."/>
            <person name="Tanaka T."/>
            <person name="Numa H."/>
            <person name="Kim J."/>
            <person name="Kawahara Y."/>
            <person name="Wakimoto H."/>
            <person name="Yang C.C."/>
            <person name="Iwamoto M."/>
            <person name="Abe T."/>
            <person name="Yamada Y."/>
            <person name="Muto A."/>
            <person name="Inokuchi H."/>
            <person name="Ikemura T."/>
            <person name="Matsumoto T."/>
            <person name="Sasaki T."/>
            <person name="Itoh T."/>
        </authorList>
    </citation>
    <scope>NUCLEOTIDE SEQUENCE [LARGE SCALE GENOMIC DNA]</scope>
    <source>
        <strain evidence="2">cv. Nipponbare</strain>
    </source>
</reference>
<dbReference type="ExpressionAtlas" id="A0A0P0WNX0">
    <property type="expression patterns" value="baseline and differential"/>
</dbReference>
<keyword evidence="2" id="KW-1185">Reference proteome</keyword>
<dbReference type="EMBL" id="AP014961">
    <property type="protein sequence ID" value="BAS94691.1"/>
    <property type="molecule type" value="Genomic_DNA"/>
</dbReference>
<evidence type="ECO:0007829" key="3">
    <source>
        <dbReference type="PeptideAtlas" id="A0A0P0WNX0"/>
    </source>
</evidence>
<evidence type="ECO:0007829" key="4">
    <source>
        <dbReference type="ProteomicsDB" id="A0A0P0WNX0"/>
    </source>
</evidence>
<reference evidence="1 2" key="3">
    <citation type="journal article" date="2013" name="Rice">
        <title>Improvement of the Oryza sativa Nipponbare reference genome using next generation sequence and optical map data.</title>
        <authorList>
            <person name="Kawahara Y."/>
            <person name="de la Bastide M."/>
            <person name="Hamilton J.P."/>
            <person name="Kanamori H."/>
            <person name="McCombie W.R."/>
            <person name="Ouyang S."/>
            <person name="Schwartz D.C."/>
            <person name="Tanaka T."/>
            <person name="Wu J."/>
            <person name="Zhou S."/>
            <person name="Childs K.L."/>
            <person name="Davidson R.M."/>
            <person name="Lin H."/>
            <person name="Quesada-Ocampo L."/>
            <person name="Vaillancourt B."/>
            <person name="Sakai H."/>
            <person name="Lee S.S."/>
            <person name="Kim J."/>
            <person name="Numa H."/>
            <person name="Itoh T."/>
            <person name="Buell C.R."/>
            <person name="Matsumoto T."/>
        </authorList>
    </citation>
    <scope>NUCLEOTIDE SEQUENCE [LARGE SCALE GENOMIC DNA]</scope>
    <source>
        <strain evidence="2">cv. Nipponbare</strain>
    </source>
</reference>
<dbReference type="Proteomes" id="UP000059680">
    <property type="component" value="Chromosome 5"/>
</dbReference>
<proteinExistence type="evidence at protein level"/>
<name>A0A0P0WNX0_ORYSJ</name>
<accession>A0A0P0WNX0</accession>
<sequence>MRASSLFAESVFTTSAAAGRRRCPRLAAVPVTLFFSTGRGSPAMAEEAQQPRGVKVGGIHDAPAGRENDLTTVELARFAVAEHNSKAVRFKNTRPPFFFPLVNCVDRRVDCGKNIKYNKGMFSFHVKILQ</sequence>
<evidence type="ECO:0000313" key="1">
    <source>
        <dbReference type="EMBL" id="BAS94691.1"/>
    </source>
</evidence>
<keyword evidence="3 4" id="KW-1267">Proteomics identification</keyword>
<dbReference type="Gramene" id="Os05t0494200-01">
    <property type="protein sequence ID" value="Os05t0494200-01"/>
    <property type="gene ID" value="Os05g0494200"/>
</dbReference>
<protein>
    <submittedName>
        <fullName evidence="1">Os05g0494200 protein</fullName>
    </submittedName>
</protein>
<reference evidence="2" key="1">
    <citation type="journal article" date="2005" name="Nature">
        <title>The map-based sequence of the rice genome.</title>
        <authorList>
            <consortium name="International rice genome sequencing project (IRGSP)"/>
            <person name="Matsumoto T."/>
            <person name="Wu J."/>
            <person name="Kanamori H."/>
            <person name="Katayose Y."/>
            <person name="Fujisawa M."/>
            <person name="Namiki N."/>
            <person name="Mizuno H."/>
            <person name="Yamamoto K."/>
            <person name="Antonio B.A."/>
            <person name="Baba T."/>
            <person name="Sakata K."/>
            <person name="Nagamura Y."/>
            <person name="Aoki H."/>
            <person name="Arikawa K."/>
            <person name="Arita K."/>
            <person name="Bito T."/>
            <person name="Chiden Y."/>
            <person name="Fujitsuka N."/>
            <person name="Fukunaka R."/>
            <person name="Hamada M."/>
            <person name="Harada C."/>
            <person name="Hayashi A."/>
            <person name="Hijishita S."/>
            <person name="Honda M."/>
            <person name="Hosokawa S."/>
            <person name="Ichikawa Y."/>
            <person name="Idonuma A."/>
            <person name="Iijima M."/>
            <person name="Ikeda M."/>
            <person name="Ikeno M."/>
            <person name="Ito K."/>
            <person name="Ito S."/>
            <person name="Ito T."/>
            <person name="Ito Y."/>
            <person name="Ito Y."/>
            <person name="Iwabuchi A."/>
            <person name="Kamiya K."/>
            <person name="Karasawa W."/>
            <person name="Kurita K."/>
            <person name="Katagiri S."/>
            <person name="Kikuta A."/>
            <person name="Kobayashi H."/>
            <person name="Kobayashi N."/>
            <person name="Machita K."/>
            <person name="Maehara T."/>
            <person name="Masukawa M."/>
            <person name="Mizubayashi T."/>
            <person name="Mukai Y."/>
            <person name="Nagasaki H."/>
            <person name="Nagata Y."/>
            <person name="Naito S."/>
            <person name="Nakashima M."/>
            <person name="Nakama Y."/>
            <person name="Nakamichi Y."/>
            <person name="Nakamura M."/>
            <person name="Meguro A."/>
            <person name="Negishi M."/>
            <person name="Ohta I."/>
            <person name="Ohta T."/>
            <person name="Okamoto M."/>
            <person name="Ono N."/>
            <person name="Saji S."/>
            <person name="Sakaguchi M."/>
            <person name="Sakai K."/>
            <person name="Shibata M."/>
            <person name="Shimokawa T."/>
            <person name="Song J."/>
            <person name="Takazaki Y."/>
            <person name="Terasawa K."/>
            <person name="Tsugane M."/>
            <person name="Tsuji K."/>
            <person name="Ueda S."/>
            <person name="Waki K."/>
            <person name="Yamagata H."/>
            <person name="Yamamoto M."/>
            <person name="Yamamoto S."/>
            <person name="Yamane H."/>
            <person name="Yoshiki S."/>
            <person name="Yoshihara R."/>
            <person name="Yukawa K."/>
            <person name="Zhong H."/>
            <person name="Yano M."/>
            <person name="Yuan Q."/>
            <person name="Ouyang S."/>
            <person name="Liu J."/>
            <person name="Jones K.M."/>
            <person name="Gansberger K."/>
            <person name="Moffat K."/>
            <person name="Hill J."/>
            <person name="Bera J."/>
            <person name="Fadrosh D."/>
            <person name="Jin S."/>
            <person name="Johri S."/>
            <person name="Kim M."/>
            <person name="Overton L."/>
            <person name="Reardon M."/>
            <person name="Tsitrin T."/>
            <person name="Vuong H."/>
            <person name="Weaver B."/>
            <person name="Ciecko A."/>
            <person name="Tallon L."/>
            <person name="Jackson J."/>
            <person name="Pai G."/>
            <person name="Aken S.V."/>
            <person name="Utterback T."/>
            <person name="Reidmuller S."/>
            <person name="Feldblyum T."/>
            <person name="Hsiao J."/>
            <person name="Zismann V."/>
            <person name="Iobst S."/>
            <person name="de Vazeille A.R."/>
            <person name="Buell C.R."/>
            <person name="Ying K."/>
            <person name="Li Y."/>
            <person name="Lu T."/>
            <person name="Huang Y."/>
            <person name="Zhao Q."/>
            <person name="Feng Q."/>
            <person name="Zhang L."/>
            <person name="Zhu J."/>
            <person name="Weng Q."/>
            <person name="Mu J."/>
            <person name="Lu Y."/>
            <person name="Fan D."/>
            <person name="Liu Y."/>
            <person name="Guan J."/>
            <person name="Zhang Y."/>
            <person name="Yu S."/>
            <person name="Liu X."/>
            <person name="Zhang Y."/>
            <person name="Hong G."/>
            <person name="Han B."/>
            <person name="Choisne N."/>
            <person name="Demange N."/>
            <person name="Orjeda G."/>
            <person name="Samain S."/>
            <person name="Cattolico L."/>
            <person name="Pelletier E."/>
            <person name="Couloux A."/>
            <person name="Segurens B."/>
            <person name="Wincker P."/>
            <person name="D'Hont A."/>
            <person name="Scarpelli C."/>
            <person name="Weissenbach J."/>
            <person name="Salanoubat M."/>
            <person name="Quetier F."/>
            <person name="Yu Y."/>
            <person name="Kim H.R."/>
            <person name="Rambo T."/>
            <person name="Currie J."/>
            <person name="Collura K."/>
            <person name="Luo M."/>
            <person name="Yang T."/>
            <person name="Ammiraju J.S.S."/>
            <person name="Engler F."/>
            <person name="Soderlund C."/>
            <person name="Wing R.A."/>
            <person name="Palmer L.E."/>
            <person name="de la Bastide M."/>
            <person name="Spiegel L."/>
            <person name="Nascimento L."/>
            <person name="Zutavern T."/>
            <person name="O'Shaughnessy A."/>
            <person name="Dike S."/>
            <person name="Dedhia N."/>
            <person name="Preston R."/>
            <person name="Balija V."/>
            <person name="McCombie W.R."/>
            <person name="Chow T."/>
            <person name="Chen H."/>
            <person name="Chung M."/>
            <person name="Chen C."/>
            <person name="Shaw J."/>
            <person name="Wu H."/>
            <person name="Hsiao K."/>
            <person name="Chao Y."/>
            <person name="Chu M."/>
            <person name="Cheng C."/>
            <person name="Hour A."/>
            <person name="Lee P."/>
            <person name="Lin S."/>
            <person name="Lin Y."/>
            <person name="Liou J."/>
            <person name="Liu S."/>
            <person name="Hsing Y."/>
            <person name="Raghuvanshi S."/>
            <person name="Mohanty A."/>
            <person name="Bharti A.K."/>
            <person name="Gaur A."/>
            <person name="Gupta V."/>
            <person name="Kumar D."/>
            <person name="Ravi V."/>
            <person name="Vij S."/>
            <person name="Kapur A."/>
            <person name="Khurana P."/>
            <person name="Khurana P."/>
            <person name="Khurana J.P."/>
            <person name="Tyagi A.K."/>
            <person name="Gaikwad K."/>
            <person name="Singh A."/>
            <person name="Dalal V."/>
            <person name="Srivastava S."/>
            <person name="Dixit A."/>
            <person name="Pal A.K."/>
            <person name="Ghazi I.A."/>
            <person name="Yadav M."/>
            <person name="Pandit A."/>
            <person name="Bhargava A."/>
            <person name="Sureshbabu K."/>
            <person name="Batra K."/>
            <person name="Sharma T.R."/>
            <person name="Mohapatra T."/>
            <person name="Singh N.K."/>
            <person name="Messing J."/>
            <person name="Nelson A.B."/>
            <person name="Fuks G."/>
            <person name="Kavchok S."/>
            <person name="Keizer G."/>
            <person name="Linton E."/>
            <person name="Llaca V."/>
            <person name="Song R."/>
            <person name="Tanyolac B."/>
            <person name="Young S."/>
            <person name="Ho-Il K."/>
            <person name="Hahn J.H."/>
            <person name="Sangsakoo G."/>
            <person name="Vanavichit A."/>
            <person name="de Mattos Luiz.A.T."/>
            <person name="Zimmer P.D."/>
            <person name="Malone G."/>
            <person name="Dellagostin O."/>
            <person name="de Oliveira A.C."/>
            <person name="Bevan M."/>
            <person name="Bancroft I."/>
            <person name="Minx P."/>
            <person name="Cordum H."/>
            <person name="Wilson R."/>
            <person name="Cheng Z."/>
            <person name="Jin W."/>
            <person name="Jiang J."/>
            <person name="Leong S.A."/>
            <person name="Iwama H."/>
            <person name="Gojobori T."/>
            <person name="Itoh T."/>
            <person name="Niimura Y."/>
            <person name="Fujii Y."/>
            <person name="Habara T."/>
            <person name="Sakai H."/>
            <person name="Sato Y."/>
            <person name="Wilson G."/>
            <person name="Kumar K."/>
            <person name="McCouch S."/>
            <person name="Juretic N."/>
            <person name="Hoen D."/>
            <person name="Wright S."/>
            <person name="Bruskiewich R."/>
            <person name="Bureau T."/>
            <person name="Miyao A."/>
            <person name="Hirochika H."/>
            <person name="Nishikawa T."/>
            <person name="Kadowaki K."/>
            <person name="Sugiura M."/>
            <person name="Burr B."/>
            <person name="Sasaki T."/>
        </authorList>
    </citation>
    <scope>NUCLEOTIDE SEQUENCE [LARGE SCALE GENOMIC DNA]</scope>
    <source>
        <strain evidence="2">cv. Nipponbare</strain>
    </source>
</reference>